<gene>
    <name evidence="1" type="ORF">SAMN06265350_105110</name>
</gene>
<dbReference type="EMBL" id="FXSZ01000005">
    <property type="protein sequence ID" value="SMO65340.1"/>
    <property type="molecule type" value="Genomic_DNA"/>
</dbReference>
<evidence type="ECO:0000313" key="2">
    <source>
        <dbReference type="Proteomes" id="UP000315971"/>
    </source>
</evidence>
<keyword evidence="2" id="KW-1185">Reference proteome</keyword>
<dbReference type="RefSeq" id="WP_142603652.1">
    <property type="nucleotide sequence ID" value="NZ_FXSZ01000005.1"/>
</dbReference>
<sequence>MTTISDDFMKQMLTSTKGYTVVILKAGPNRERPDVQQIIWEHARRNFALRADGLLSIVCPVTDESEVKGIGIFNADEGETKKIMDADPGVIEGVFVYETHSARSFPGDALAIN</sequence>
<evidence type="ECO:0000313" key="1">
    <source>
        <dbReference type="EMBL" id="SMO65340.1"/>
    </source>
</evidence>
<name>A0A521D354_9SPHI</name>
<accession>A0A521D354</accession>
<proteinExistence type="predicted"/>
<dbReference type="AlphaFoldDB" id="A0A521D354"/>
<dbReference type="Proteomes" id="UP000315971">
    <property type="component" value="Unassembled WGS sequence"/>
</dbReference>
<dbReference type="OrthoDB" id="8481699at2"/>
<evidence type="ECO:0008006" key="3">
    <source>
        <dbReference type="Google" id="ProtNLM"/>
    </source>
</evidence>
<protein>
    <recommendedName>
        <fullName evidence="3">YCII-related domain-containing protein</fullName>
    </recommendedName>
</protein>
<reference evidence="1 2" key="1">
    <citation type="submission" date="2017-05" db="EMBL/GenBank/DDBJ databases">
        <authorList>
            <person name="Varghese N."/>
            <person name="Submissions S."/>
        </authorList>
    </citation>
    <scope>NUCLEOTIDE SEQUENCE [LARGE SCALE GENOMIC DNA]</scope>
    <source>
        <strain evidence="1 2">DSM 21342</strain>
    </source>
</reference>
<organism evidence="1 2">
    <name type="scientific">Solitalea koreensis</name>
    <dbReference type="NCBI Taxonomy" id="543615"/>
    <lineage>
        <taxon>Bacteria</taxon>
        <taxon>Pseudomonadati</taxon>
        <taxon>Bacteroidota</taxon>
        <taxon>Sphingobacteriia</taxon>
        <taxon>Sphingobacteriales</taxon>
        <taxon>Sphingobacteriaceae</taxon>
        <taxon>Solitalea</taxon>
    </lineage>
</organism>